<accession>A0ABX1W3Q1</accession>
<gene>
    <name evidence="1" type="ORF">HK413_06555</name>
</gene>
<sequence length="75" mass="8259">MCEIKDNGIGRAAAEVNKQKSSRLHQSKGINLLEERITMHNRMNEHGGSLETIDLFGPDGTPAGTLVIIKFNIEI</sequence>
<dbReference type="RefSeq" id="WP_175269571.1">
    <property type="nucleotide sequence ID" value="NZ_JABFCR010000023.1"/>
</dbReference>
<keyword evidence="2" id="KW-1185">Reference proteome</keyword>
<comment type="caution">
    <text evidence="1">The sequence shown here is derived from an EMBL/GenBank/DDBJ whole genome shotgun (WGS) entry which is preliminary data.</text>
</comment>
<organism evidence="1 2">
    <name type="scientific">Mucilaginibacter humi</name>
    <dbReference type="NCBI Taxonomy" id="2732510"/>
    <lineage>
        <taxon>Bacteria</taxon>
        <taxon>Pseudomonadati</taxon>
        <taxon>Bacteroidota</taxon>
        <taxon>Sphingobacteriia</taxon>
        <taxon>Sphingobacteriales</taxon>
        <taxon>Sphingobacteriaceae</taxon>
        <taxon>Mucilaginibacter</taxon>
    </lineage>
</organism>
<reference evidence="1 2" key="1">
    <citation type="submission" date="2020-05" db="EMBL/GenBank/DDBJ databases">
        <authorList>
            <person name="Khan S.A."/>
            <person name="Jeon C.O."/>
            <person name="Chun B.H."/>
        </authorList>
    </citation>
    <scope>NUCLEOTIDE SEQUENCE [LARGE SCALE GENOMIC DNA]</scope>
    <source>
        <strain evidence="1 2">S1162</strain>
    </source>
</reference>
<evidence type="ECO:0000313" key="2">
    <source>
        <dbReference type="Proteomes" id="UP000566071"/>
    </source>
</evidence>
<proteinExistence type="predicted"/>
<dbReference type="Proteomes" id="UP000566071">
    <property type="component" value="Unassembled WGS sequence"/>
</dbReference>
<dbReference type="EMBL" id="JABFCR010000023">
    <property type="protein sequence ID" value="NNU33889.1"/>
    <property type="molecule type" value="Genomic_DNA"/>
</dbReference>
<name>A0ABX1W3Q1_9SPHI</name>
<protein>
    <submittedName>
        <fullName evidence="1">Uncharacterized protein</fullName>
    </submittedName>
</protein>
<evidence type="ECO:0000313" key="1">
    <source>
        <dbReference type="EMBL" id="NNU33889.1"/>
    </source>
</evidence>